<evidence type="ECO:0000256" key="5">
    <source>
        <dbReference type="ARBA" id="ARBA00022692"/>
    </source>
</evidence>
<evidence type="ECO:0000256" key="3">
    <source>
        <dbReference type="ARBA" id="ARBA00022448"/>
    </source>
</evidence>
<accession>A0A8J3EUI3</accession>
<keyword evidence="7 8" id="KW-0472">Membrane</keyword>
<dbReference type="EMBL" id="BMHB01000001">
    <property type="protein sequence ID" value="GGI11926.1"/>
    <property type="molecule type" value="Genomic_DNA"/>
</dbReference>
<dbReference type="RefSeq" id="WP_087999251.1">
    <property type="nucleotide sequence ID" value="NZ_BMHB01000001.1"/>
</dbReference>
<feature type="transmembrane region" description="Helical" evidence="8">
    <location>
        <begin position="78"/>
        <end position="96"/>
    </location>
</feature>
<comment type="similarity">
    <text evidence="2">Belongs to the amino acid-polyamine-organocation (APC) superfamily. Spore germination protein (SGP) (TC 2.A.3.9) family.</text>
</comment>
<dbReference type="PANTHER" id="PTHR34975">
    <property type="entry name" value="SPORE GERMINATION PROTEIN A2"/>
    <property type="match status" value="1"/>
</dbReference>
<dbReference type="GO" id="GO:0009847">
    <property type="term" value="P:spore germination"/>
    <property type="evidence" value="ECO:0007669"/>
    <property type="project" value="InterPro"/>
</dbReference>
<feature type="transmembrane region" description="Helical" evidence="8">
    <location>
        <begin position="187"/>
        <end position="205"/>
    </location>
</feature>
<dbReference type="NCBIfam" id="TIGR00912">
    <property type="entry name" value="2A0309"/>
    <property type="match status" value="1"/>
</dbReference>
<organism evidence="9 10">
    <name type="scientific">Gottfriedia solisilvae</name>
    <dbReference type="NCBI Taxonomy" id="1516104"/>
    <lineage>
        <taxon>Bacteria</taxon>
        <taxon>Bacillati</taxon>
        <taxon>Bacillota</taxon>
        <taxon>Bacilli</taxon>
        <taxon>Bacillales</taxon>
        <taxon>Bacillaceae</taxon>
        <taxon>Gottfriedia</taxon>
    </lineage>
</organism>
<dbReference type="GO" id="GO:0016020">
    <property type="term" value="C:membrane"/>
    <property type="evidence" value="ECO:0007669"/>
    <property type="project" value="UniProtKB-SubCell"/>
</dbReference>
<dbReference type="PANTHER" id="PTHR34975:SF2">
    <property type="entry name" value="SPORE GERMINATION PROTEIN A2"/>
    <property type="match status" value="1"/>
</dbReference>
<feature type="transmembrane region" description="Helical" evidence="8">
    <location>
        <begin position="217"/>
        <end position="237"/>
    </location>
</feature>
<keyword evidence="3" id="KW-0813">Transport</keyword>
<comment type="caution">
    <text evidence="9">The sequence shown here is derived from an EMBL/GenBank/DDBJ whole genome shotgun (WGS) entry which is preliminary data.</text>
</comment>
<evidence type="ECO:0000313" key="10">
    <source>
        <dbReference type="Proteomes" id="UP000626244"/>
    </source>
</evidence>
<dbReference type="Proteomes" id="UP000626244">
    <property type="component" value="Unassembled WGS sequence"/>
</dbReference>
<reference evidence="10" key="1">
    <citation type="journal article" date="2019" name="Int. J. Syst. Evol. Microbiol.">
        <title>The Global Catalogue of Microorganisms (GCM) 10K type strain sequencing project: providing services to taxonomists for standard genome sequencing and annotation.</title>
        <authorList>
            <consortium name="The Broad Institute Genomics Platform"/>
            <consortium name="The Broad Institute Genome Sequencing Center for Infectious Disease"/>
            <person name="Wu L."/>
            <person name="Ma J."/>
        </authorList>
    </citation>
    <scope>NUCLEOTIDE SEQUENCE [LARGE SCALE GENOMIC DNA]</scope>
    <source>
        <strain evidence="10">CGMCC 1.14993</strain>
    </source>
</reference>
<sequence length="376" mass="42542">MNRKTTISGFQFFCMIFLFEVGTSSLYGLASDAKQDAWISLLLGSLFGCILFYVYIKLYELYPQQTFTKVTQEILGEYAGKLVAIVYMVYFIYIAARDLRDFEELLVITIFNASSLILIGILMMFIVMYGAHKGLETFARANEFIFFLISIIILIIVGFESIAKIYQINNLRPVLENGWKPVIKASFPLATTFPFGEVIVFTMIMPHLNKTNKALKVGIPALIFSGMVLIFFTLKNIMILGVSGYERATFPLLTAISYINIANFVQRLDPLIVIIMVIGGFVKIFLFFYCAVTCSAELFKVKKSSDVVYPISLLVVISSLWMAPNVLHHFKEGLEIVPFYMHIPFQMIIPTALLIIALIQKKTKVKNEMEGAKSEP</sequence>
<feature type="transmembrane region" description="Helical" evidence="8">
    <location>
        <begin position="307"/>
        <end position="327"/>
    </location>
</feature>
<evidence type="ECO:0000256" key="1">
    <source>
        <dbReference type="ARBA" id="ARBA00004141"/>
    </source>
</evidence>
<protein>
    <submittedName>
        <fullName evidence="9">Spore germination protein KB</fullName>
    </submittedName>
</protein>
<keyword evidence="4" id="KW-0309">Germination</keyword>
<dbReference type="OrthoDB" id="1891864at2"/>
<gene>
    <name evidence="9" type="primary">gerKB</name>
    <name evidence="9" type="ORF">GCM10007380_10290</name>
</gene>
<feature type="transmembrane region" description="Helical" evidence="8">
    <location>
        <begin position="271"/>
        <end position="295"/>
    </location>
</feature>
<feature type="transmembrane region" description="Helical" evidence="8">
    <location>
        <begin position="144"/>
        <end position="166"/>
    </location>
</feature>
<keyword evidence="10" id="KW-1185">Reference proteome</keyword>
<evidence type="ECO:0000256" key="6">
    <source>
        <dbReference type="ARBA" id="ARBA00022989"/>
    </source>
</evidence>
<evidence type="ECO:0000256" key="4">
    <source>
        <dbReference type="ARBA" id="ARBA00022544"/>
    </source>
</evidence>
<keyword evidence="5 8" id="KW-0812">Transmembrane</keyword>
<name>A0A8J3EUI3_9BACI</name>
<feature type="transmembrane region" description="Helical" evidence="8">
    <location>
        <begin position="37"/>
        <end position="58"/>
    </location>
</feature>
<evidence type="ECO:0000256" key="8">
    <source>
        <dbReference type="SAM" id="Phobius"/>
    </source>
</evidence>
<dbReference type="Pfam" id="PF03845">
    <property type="entry name" value="Spore_permease"/>
    <property type="match status" value="1"/>
</dbReference>
<evidence type="ECO:0000256" key="2">
    <source>
        <dbReference type="ARBA" id="ARBA00007998"/>
    </source>
</evidence>
<evidence type="ECO:0000256" key="7">
    <source>
        <dbReference type="ARBA" id="ARBA00023136"/>
    </source>
</evidence>
<comment type="subcellular location">
    <subcellularLocation>
        <location evidence="1">Membrane</location>
        <topology evidence="1">Multi-pass membrane protein</topology>
    </subcellularLocation>
</comment>
<dbReference type="InterPro" id="IPR004761">
    <property type="entry name" value="Spore_GerAB"/>
</dbReference>
<evidence type="ECO:0000313" key="9">
    <source>
        <dbReference type="EMBL" id="GGI11926.1"/>
    </source>
</evidence>
<proteinExistence type="inferred from homology"/>
<feature type="transmembrane region" description="Helical" evidence="8">
    <location>
        <begin position="339"/>
        <end position="359"/>
    </location>
</feature>
<feature type="transmembrane region" description="Helical" evidence="8">
    <location>
        <begin position="105"/>
        <end position="132"/>
    </location>
</feature>
<feature type="transmembrane region" description="Helical" evidence="8">
    <location>
        <begin position="6"/>
        <end position="30"/>
    </location>
</feature>
<dbReference type="AlphaFoldDB" id="A0A8J3EUI3"/>
<keyword evidence="6 8" id="KW-1133">Transmembrane helix</keyword>